<gene>
    <name evidence="2" type="ORF">NW762_004261</name>
</gene>
<dbReference type="AlphaFoldDB" id="A0A9W8S5P7"/>
<sequence length="123" mass="13874">MLLRDAIFEQMVLDDWRSGLRPKLYGTWSLHTELSATNVARLFRHAIVCLGRGRSAWHGYQPRLISDVGYVSASSKVAERLRKDGDFPRPDEDLILRALKAAILHPLGARYQIIVGFNSSLSP</sequence>
<dbReference type="OrthoDB" id="329835at2759"/>
<evidence type="ECO:0000259" key="1">
    <source>
        <dbReference type="Pfam" id="PF08659"/>
    </source>
</evidence>
<keyword evidence="3" id="KW-1185">Reference proteome</keyword>
<feature type="domain" description="Ketoreductase (KR)" evidence="1">
    <location>
        <begin position="1"/>
        <end position="39"/>
    </location>
</feature>
<dbReference type="InterPro" id="IPR013968">
    <property type="entry name" value="PKS_KR"/>
</dbReference>
<organism evidence="2 3">
    <name type="scientific">Fusarium torreyae</name>
    <dbReference type="NCBI Taxonomy" id="1237075"/>
    <lineage>
        <taxon>Eukaryota</taxon>
        <taxon>Fungi</taxon>
        <taxon>Dikarya</taxon>
        <taxon>Ascomycota</taxon>
        <taxon>Pezizomycotina</taxon>
        <taxon>Sordariomycetes</taxon>
        <taxon>Hypocreomycetidae</taxon>
        <taxon>Hypocreales</taxon>
        <taxon>Nectriaceae</taxon>
        <taxon>Fusarium</taxon>
    </lineage>
</organism>
<name>A0A9W8S5P7_9HYPO</name>
<dbReference type="Proteomes" id="UP001152049">
    <property type="component" value="Unassembled WGS sequence"/>
</dbReference>
<reference evidence="2" key="1">
    <citation type="submission" date="2022-09" db="EMBL/GenBank/DDBJ databases">
        <title>Fusarium specimens isolated from Avocado Roots.</title>
        <authorList>
            <person name="Stajich J."/>
            <person name="Roper C."/>
            <person name="Heimlech-Rivalta G."/>
        </authorList>
    </citation>
    <scope>NUCLEOTIDE SEQUENCE</scope>
    <source>
        <strain evidence="2">CF00136</strain>
    </source>
</reference>
<protein>
    <recommendedName>
        <fullName evidence="1">Ketoreductase (KR) domain-containing protein</fullName>
    </recommendedName>
</protein>
<accession>A0A9W8S5P7</accession>
<proteinExistence type="predicted"/>
<dbReference type="EMBL" id="JAOQAZ010000005">
    <property type="protein sequence ID" value="KAJ4266277.1"/>
    <property type="molecule type" value="Genomic_DNA"/>
</dbReference>
<comment type="caution">
    <text evidence="2">The sequence shown here is derived from an EMBL/GenBank/DDBJ whole genome shotgun (WGS) entry which is preliminary data.</text>
</comment>
<evidence type="ECO:0000313" key="3">
    <source>
        <dbReference type="Proteomes" id="UP001152049"/>
    </source>
</evidence>
<evidence type="ECO:0000313" key="2">
    <source>
        <dbReference type="EMBL" id="KAJ4266277.1"/>
    </source>
</evidence>
<dbReference type="Pfam" id="PF08659">
    <property type="entry name" value="KR"/>
    <property type="match status" value="1"/>
</dbReference>